<reference evidence="1 2" key="1">
    <citation type="submission" date="2023-07" db="EMBL/GenBank/DDBJ databases">
        <title>Sorghum-associated microbial communities from plants grown in Nebraska, USA.</title>
        <authorList>
            <person name="Schachtman D."/>
        </authorList>
    </citation>
    <scope>NUCLEOTIDE SEQUENCE [LARGE SCALE GENOMIC DNA]</scope>
    <source>
        <strain evidence="1 2">DS1709</strain>
    </source>
</reference>
<evidence type="ECO:0000313" key="2">
    <source>
        <dbReference type="Proteomes" id="UP001184853"/>
    </source>
</evidence>
<organism evidence="1 2">
    <name type="scientific">Chryseobacterium geocarposphaerae</name>
    <dbReference type="NCBI Taxonomy" id="1416776"/>
    <lineage>
        <taxon>Bacteria</taxon>
        <taxon>Pseudomonadati</taxon>
        <taxon>Bacteroidota</taxon>
        <taxon>Flavobacteriia</taxon>
        <taxon>Flavobacteriales</taxon>
        <taxon>Weeksellaceae</taxon>
        <taxon>Chryseobacterium group</taxon>
        <taxon>Chryseobacterium</taxon>
    </lineage>
</organism>
<keyword evidence="2" id="KW-1185">Reference proteome</keyword>
<evidence type="ECO:0000313" key="1">
    <source>
        <dbReference type="EMBL" id="MDR6404574.1"/>
    </source>
</evidence>
<dbReference type="EMBL" id="JAVDQS010000003">
    <property type="protein sequence ID" value="MDR6404574.1"/>
    <property type="molecule type" value="Genomic_DNA"/>
</dbReference>
<proteinExistence type="predicted"/>
<sequence>MKNKINETLNIIDRLYDVNRKLYKSKFISSKEYDSYSNVFLSLLFRDVSLSHKQILIINTATTKRLCLTKFRLCMTVLKFNSN</sequence>
<dbReference type="Proteomes" id="UP001184853">
    <property type="component" value="Unassembled WGS sequence"/>
</dbReference>
<name>A0ABU1LD02_9FLAO</name>
<comment type="caution">
    <text evidence="1">The sequence shown here is derived from an EMBL/GenBank/DDBJ whole genome shotgun (WGS) entry which is preliminary data.</text>
</comment>
<protein>
    <submittedName>
        <fullName evidence="1">Uncharacterized protein</fullName>
    </submittedName>
</protein>
<accession>A0ABU1LD02</accession>
<gene>
    <name evidence="1" type="ORF">J2781_001494</name>
</gene>